<keyword evidence="1" id="KW-0812">Transmembrane</keyword>
<dbReference type="AlphaFoldDB" id="A0A7X6KVE5"/>
<evidence type="ECO:0000313" key="2">
    <source>
        <dbReference type="EMBL" id="NKY22979.1"/>
    </source>
</evidence>
<keyword evidence="1" id="KW-0472">Membrane</keyword>
<dbReference type="InterPro" id="IPR022062">
    <property type="entry name" value="DUF3618"/>
</dbReference>
<dbReference type="RefSeq" id="WP_168630108.1">
    <property type="nucleotide sequence ID" value="NZ_BONL01000001.1"/>
</dbReference>
<dbReference type="EMBL" id="JAAXOX010000004">
    <property type="protein sequence ID" value="NKY22979.1"/>
    <property type="molecule type" value="Genomic_DNA"/>
</dbReference>
<feature type="transmembrane region" description="Helical" evidence="1">
    <location>
        <begin position="70"/>
        <end position="89"/>
    </location>
</feature>
<dbReference type="Pfam" id="PF12277">
    <property type="entry name" value="DUF3618"/>
    <property type="match status" value="1"/>
</dbReference>
<protein>
    <submittedName>
        <fullName evidence="2">DUF3618 domain-containing protein</fullName>
    </submittedName>
</protein>
<accession>A0A7X6KVE5</accession>
<keyword evidence="1" id="KW-1133">Transmembrane helix</keyword>
<comment type="caution">
    <text evidence="2">The sequence shown here is derived from an EMBL/GenBank/DDBJ whole genome shotgun (WGS) entry which is preliminary data.</text>
</comment>
<evidence type="ECO:0000256" key="1">
    <source>
        <dbReference type="SAM" id="Phobius"/>
    </source>
</evidence>
<sequence>MSDNAPKLTVADYEAEVARSRADLAATADALAAKLDPRTQVAEAKESATRLVRDAVGTDPAADPANRNRARAILAGGVAAVAGLVVLAIKRR</sequence>
<dbReference type="Proteomes" id="UP000581206">
    <property type="component" value="Unassembled WGS sequence"/>
</dbReference>
<evidence type="ECO:0000313" key="3">
    <source>
        <dbReference type="Proteomes" id="UP000581206"/>
    </source>
</evidence>
<reference evidence="2 3" key="1">
    <citation type="submission" date="2020-04" db="EMBL/GenBank/DDBJ databases">
        <title>MicrobeNet Type strains.</title>
        <authorList>
            <person name="Nicholson A.C."/>
        </authorList>
    </citation>
    <scope>NUCLEOTIDE SEQUENCE [LARGE SCALE GENOMIC DNA]</scope>
    <source>
        <strain evidence="2 3">ATCC BAA-788</strain>
    </source>
</reference>
<gene>
    <name evidence="2" type="ORF">HGA03_09935</name>
</gene>
<keyword evidence="3" id="KW-1185">Reference proteome</keyword>
<name>A0A7X6KVE5_9CELL</name>
<proteinExistence type="predicted"/>
<organism evidence="2 3">
    <name type="scientific">Cellulomonas denverensis</name>
    <dbReference type="NCBI Taxonomy" id="264297"/>
    <lineage>
        <taxon>Bacteria</taxon>
        <taxon>Bacillati</taxon>
        <taxon>Actinomycetota</taxon>
        <taxon>Actinomycetes</taxon>
        <taxon>Micrococcales</taxon>
        <taxon>Cellulomonadaceae</taxon>
        <taxon>Cellulomonas</taxon>
    </lineage>
</organism>